<dbReference type="EMBL" id="JANKHO010001675">
    <property type="protein sequence ID" value="KAJ3500068.1"/>
    <property type="molecule type" value="Genomic_DNA"/>
</dbReference>
<feature type="region of interest" description="Disordered" evidence="1">
    <location>
        <begin position="221"/>
        <end position="266"/>
    </location>
</feature>
<evidence type="ECO:0000313" key="2">
    <source>
        <dbReference type="EMBL" id="KAJ3500068.1"/>
    </source>
</evidence>
<evidence type="ECO:0000313" key="3">
    <source>
        <dbReference type="Proteomes" id="UP001148786"/>
    </source>
</evidence>
<reference evidence="2" key="1">
    <citation type="submission" date="2022-07" db="EMBL/GenBank/DDBJ databases">
        <title>Genome Sequence of Agrocybe chaxingu.</title>
        <authorList>
            <person name="Buettner E."/>
        </authorList>
    </citation>
    <scope>NUCLEOTIDE SEQUENCE</scope>
    <source>
        <strain evidence="2">MP-N11</strain>
    </source>
</reference>
<organism evidence="2 3">
    <name type="scientific">Agrocybe chaxingu</name>
    <dbReference type="NCBI Taxonomy" id="84603"/>
    <lineage>
        <taxon>Eukaryota</taxon>
        <taxon>Fungi</taxon>
        <taxon>Dikarya</taxon>
        <taxon>Basidiomycota</taxon>
        <taxon>Agaricomycotina</taxon>
        <taxon>Agaricomycetes</taxon>
        <taxon>Agaricomycetidae</taxon>
        <taxon>Agaricales</taxon>
        <taxon>Agaricineae</taxon>
        <taxon>Strophariaceae</taxon>
        <taxon>Agrocybe</taxon>
    </lineage>
</organism>
<protein>
    <submittedName>
        <fullName evidence="2">Uncharacterized protein</fullName>
    </submittedName>
</protein>
<evidence type="ECO:0000256" key="1">
    <source>
        <dbReference type="SAM" id="MobiDB-lite"/>
    </source>
</evidence>
<feature type="compositionally biased region" description="Basic and acidic residues" evidence="1">
    <location>
        <begin position="234"/>
        <end position="249"/>
    </location>
</feature>
<sequence>MALQPLTELYPAIWAKPPPSKTKITSLVQIQYEVFDNADGTGSIIARNIFANTEDPEYEIIGSQRSKVIFRLATWMQWILAEVHLDAQETDKAFKRTLSYYIGFHAKLLDDFIDGVADNLYKWLFIQHRVGKQNPEAVRSSGLSRIDMLWQATNCQLEATTREVALRWGFAHLHSKMCFGDLGSEDRAKIKKYAREWIRTHSIVTVKKANPQGRLLQAVSSTSRMAEVLPPSARTEKKNIKEEDDKPDMRNSSQTDETEERLSIPF</sequence>
<keyword evidence="3" id="KW-1185">Reference proteome</keyword>
<proteinExistence type="predicted"/>
<name>A0A9W8MRC4_9AGAR</name>
<comment type="caution">
    <text evidence="2">The sequence shown here is derived from an EMBL/GenBank/DDBJ whole genome shotgun (WGS) entry which is preliminary data.</text>
</comment>
<dbReference type="Proteomes" id="UP001148786">
    <property type="component" value="Unassembled WGS sequence"/>
</dbReference>
<dbReference type="AlphaFoldDB" id="A0A9W8MRC4"/>
<gene>
    <name evidence="2" type="ORF">NLJ89_g9955</name>
</gene>
<accession>A0A9W8MRC4</accession>